<dbReference type="Gene3D" id="1.10.10.10">
    <property type="entry name" value="Winged helix-like DNA-binding domain superfamily/Winged helix DNA-binding domain"/>
    <property type="match status" value="1"/>
</dbReference>
<dbReference type="InterPro" id="IPR058163">
    <property type="entry name" value="LysR-type_TF_proteobact-type"/>
</dbReference>
<name>A0A2K9LL64_9GAMM</name>
<dbReference type="GO" id="GO:0003700">
    <property type="term" value="F:DNA-binding transcription factor activity"/>
    <property type="evidence" value="ECO:0007669"/>
    <property type="project" value="InterPro"/>
</dbReference>
<dbReference type="KEGG" id="kak:Kalk_11015"/>
<reference evidence="7" key="1">
    <citation type="submission" date="2017-08" db="EMBL/GenBank/DDBJ databases">
        <title>Direct submision.</title>
        <authorList>
            <person name="Kim S.-J."/>
            <person name="Rhee S.-K."/>
        </authorList>
    </citation>
    <scope>NUCLEOTIDE SEQUENCE [LARGE SCALE GENOMIC DNA]</scope>
    <source>
        <strain evidence="7">GI5</strain>
    </source>
</reference>
<evidence type="ECO:0000256" key="3">
    <source>
        <dbReference type="ARBA" id="ARBA00023125"/>
    </source>
</evidence>
<dbReference type="SUPFAM" id="SSF53850">
    <property type="entry name" value="Periplasmic binding protein-like II"/>
    <property type="match status" value="1"/>
</dbReference>
<dbReference type="Proteomes" id="UP000235116">
    <property type="component" value="Chromosome"/>
</dbReference>
<dbReference type="PANTHER" id="PTHR30537">
    <property type="entry name" value="HTH-TYPE TRANSCRIPTIONAL REGULATOR"/>
    <property type="match status" value="1"/>
</dbReference>
<dbReference type="InterPro" id="IPR005119">
    <property type="entry name" value="LysR_subst-bd"/>
</dbReference>
<keyword evidence="4" id="KW-0804">Transcription</keyword>
<dbReference type="SUPFAM" id="SSF46785">
    <property type="entry name" value="Winged helix' DNA-binding domain"/>
    <property type="match status" value="1"/>
</dbReference>
<sequence length="307" mass="33656">MDWRTLTFDWNHARAFLVTVEEGSLTAAAQALGMSQPTLSRQVSALEHKLGIALFERNGQGMQLTPGGVQLVEYVRAMGDAAMELSLVASGQSDSIAGRICISATEVMAMMVLPALIGKLKQRYPGIVVELIASNATSDLKRREADIAIRSYRPTQAELIARKLTDIAASLYATPDYLHSLPQPISVASLAQAQFIGFNSGNNHNYINALNEHGLTITEQQFSVNADSHLVHWELTKQGLGIGVMPTDIGDAEPDVTRVIADRSFYKGEMWLVSHRELRMNKRVRAVFDFLVEELTGCVGVAAYPDR</sequence>
<dbReference type="RefSeq" id="WP_101894302.1">
    <property type="nucleotide sequence ID" value="NZ_CP022684.1"/>
</dbReference>
<dbReference type="PROSITE" id="PS50931">
    <property type="entry name" value="HTH_LYSR"/>
    <property type="match status" value="1"/>
</dbReference>
<organism evidence="6 7">
    <name type="scientific">Ketobacter alkanivorans</name>
    <dbReference type="NCBI Taxonomy" id="1917421"/>
    <lineage>
        <taxon>Bacteria</taxon>
        <taxon>Pseudomonadati</taxon>
        <taxon>Pseudomonadota</taxon>
        <taxon>Gammaproteobacteria</taxon>
        <taxon>Pseudomonadales</taxon>
        <taxon>Ketobacteraceae</taxon>
        <taxon>Ketobacter</taxon>
    </lineage>
</organism>
<keyword evidence="2" id="KW-0805">Transcription regulation</keyword>
<dbReference type="InterPro" id="IPR036388">
    <property type="entry name" value="WH-like_DNA-bd_sf"/>
</dbReference>
<dbReference type="EMBL" id="CP022684">
    <property type="protein sequence ID" value="AUM12921.1"/>
    <property type="molecule type" value="Genomic_DNA"/>
</dbReference>
<evidence type="ECO:0000259" key="5">
    <source>
        <dbReference type="PROSITE" id="PS50931"/>
    </source>
</evidence>
<dbReference type="GO" id="GO:0006351">
    <property type="term" value="P:DNA-templated transcription"/>
    <property type="evidence" value="ECO:0007669"/>
    <property type="project" value="TreeGrafter"/>
</dbReference>
<comment type="similarity">
    <text evidence="1">Belongs to the LysR transcriptional regulatory family.</text>
</comment>
<dbReference type="InterPro" id="IPR000847">
    <property type="entry name" value="LysR_HTH_N"/>
</dbReference>
<keyword evidence="7" id="KW-1185">Reference proteome</keyword>
<dbReference type="Gene3D" id="3.40.190.290">
    <property type="match status" value="1"/>
</dbReference>
<protein>
    <submittedName>
        <fullName evidence="6">LysR family transcriptional regulator</fullName>
    </submittedName>
</protein>
<evidence type="ECO:0000313" key="6">
    <source>
        <dbReference type="EMBL" id="AUM12921.1"/>
    </source>
</evidence>
<dbReference type="PANTHER" id="PTHR30537:SF3">
    <property type="entry name" value="TRANSCRIPTIONAL REGULATORY PROTEIN"/>
    <property type="match status" value="1"/>
</dbReference>
<dbReference type="GO" id="GO:0043565">
    <property type="term" value="F:sequence-specific DNA binding"/>
    <property type="evidence" value="ECO:0007669"/>
    <property type="project" value="TreeGrafter"/>
</dbReference>
<keyword evidence="3" id="KW-0238">DNA-binding</keyword>
<dbReference type="PRINTS" id="PR00039">
    <property type="entry name" value="HTHLYSR"/>
</dbReference>
<proteinExistence type="inferred from homology"/>
<evidence type="ECO:0000256" key="2">
    <source>
        <dbReference type="ARBA" id="ARBA00023015"/>
    </source>
</evidence>
<gene>
    <name evidence="6" type="ORF">Kalk_11015</name>
</gene>
<dbReference type="AlphaFoldDB" id="A0A2K9LL64"/>
<dbReference type="Pfam" id="PF03466">
    <property type="entry name" value="LysR_substrate"/>
    <property type="match status" value="1"/>
</dbReference>
<dbReference type="InterPro" id="IPR036390">
    <property type="entry name" value="WH_DNA-bd_sf"/>
</dbReference>
<evidence type="ECO:0000313" key="7">
    <source>
        <dbReference type="Proteomes" id="UP000235116"/>
    </source>
</evidence>
<dbReference type="OrthoDB" id="570111at2"/>
<evidence type="ECO:0000256" key="4">
    <source>
        <dbReference type="ARBA" id="ARBA00023163"/>
    </source>
</evidence>
<feature type="domain" description="HTH lysR-type" evidence="5">
    <location>
        <begin position="8"/>
        <end position="65"/>
    </location>
</feature>
<dbReference type="Pfam" id="PF00126">
    <property type="entry name" value="HTH_1"/>
    <property type="match status" value="1"/>
</dbReference>
<evidence type="ECO:0000256" key="1">
    <source>
        <dbReference type="ARBA" id="ARBA00009437"/>
    </source>
</evidence>
<accession>A0A2K9LL64</accession>
<dbReference type="FunFam" id="1.10.10.10:FF:000001">
    <property type="entry name" value="LysR family transcriptional regulator"/>
    <property type="match status" value="1"/>
</dbReference>